<dbReference type="AlphaFoldDB" id="A0A182NW47"/>
<feature type="region of interest" description="Disordered" evidence="1">
    <location>
        <begin position="189"/>
        <end position="265"/>
    </location>
</feature>
<keyword evidence="3" id="KW-1185">Reference proteome</keyword>
<dbReference type="EnsemblMetazoa" id="ADIR014131-RA">
    <property type="protein sequence ID" value="ADIR014131-PA"/>
    <property type="gene ID" value="ADIR014131"/>
</dbReference>
<proteinExistence type="predicted"/>
<evidence type="ECO:0000313" key="2">
    <source>
        <dbReference type="EnsemblMetazoa" id="ADIR014131-PA"/>
    </source>
</evidence>
<sequence>MGGEEEGRRFETYYTHPNHGPGGKATANGELRRHRNPCASAIVEHLQSSGEQVVPVRRSPEEEDTNFYIDVSHDLLETGTGIVPGIVYRVQVKRSPGVQIRDFYIESLAGDPYRYDPIGQFTARAGSGDDPQMPPGDADTMPRSTWIDDMELDWLHHAFATRQQQQQHTLLSDTGQRVIFGDPFPAYFDADRDPAGDAEAGVDGSSEYEAGRRRRPPSAGRSHRRCPRNVWKRDAMFEEQASVSWTVPEPKGAGAHDESVNDSSS</sequence>
<organism evidence="2 3">
    <name type="scientific">Anopheles dirus</name>
    <dbReference type="NCBI Taxonomy" id="7168"/>
    <lineage>
        <taxon>Eukaryota</taxon>
        <taxon>Metazoa</taxon>
        <taxon>Ecdysozoa</taxon>
        <taxon>Arthropoda</taxon>
        <taxon>Hexapoda</taxon>
        <taxon>Insecta</taxon>
        <taxon>Pterygota</taxon>
        <taxon>Neoptera</taxon>
        <taxon>Endopterygota</taxon>
        <taxon>Diptera</taxon>
        <taxon>Nematocera</taxon>
        <taxon>Culicoidea</taxon>
        <taxon>Culicidae</taxon>
        <taxon>Anophelinae</taxon>
        <taxon>Anopheles</taxon>
    </lineage>
</organism>
<accession>A0A182NW47</accession>
<dbReference type="VEuPathDB" id="VectorBase:ADIR014131"/>
<evidence type="ECO:0000313" key="3">
    <source>
        <dbReference type="Proteomes" id="UP000075884"/>
    </source>
</evidence>
<feature type="compositionally biased region" description="Basic residues" evidence="1">
    <location>
        <begin position="212"/>
        <end position="227"/>
    </location>
</feature>
<name>A0A182NW47_9DIPT</name>
<reference evidence="2" key="2">
    <citation type="submission" date="2020-05" db="UniProtKB">
        <authorList>
            <consortium name="EnsemblMetazoa"/>
        </authorList>
    </citation>
    <scope>IDENTIFICATION</scope>
    <source>
        <strain evidence="2">WRAIR2</strain>
    </source>
</reference>
<reference evidence="3" key="1">
    <citation type="submission" date="2013-03" db="EMBL/GenBank/DDBJ databases">
        <title>The Genome Sequence of Anopheles dirus WRAIR2.</title>
        <authorList>
            <consortium name="The Broad Institute Genomics Platform"/>
            <person name="Neafsey D.E."/>
            <person name="Walton C."/>
            <person name="Walker B."/>
            <person name="Young S.K."/>
            <person name="Zeng Q."/>
            <person name="Gargeya S."/>
            <person name="Fitzgerald M."/>
            <person name="Haas B."/>
            <person name="Abouelleil A."/>
            <person name="Allen A.W."/>
            <person name="Alvarado L."/>
            <person name="Arachchi H.M."/>
            <person name="Berlin A.M."/>
            <person name="Chapman S.B."/>
            <person name="Gainer-Dewar J."/>
            <person name="Goldberg J."/>
            <person name="Griggs A."/>
            <person name="Gujja S."/>
            <person name="Hansen M."/>
            <person name="Howarth C."/>
            <person name="Imamovic A."/>
            <person name="Ireland A."/>
            <person name="Larimer J."/>
            <person name="McCowan C."/>
            <person name="Murphy C."/>
            <person name="Pearson M."/>
            <person name="Poon T.W."/>
            <person name="Priest M."/>
            <person name="Roberts A."/>
            <person name="Saif S."/>
            <person name="Shea T."/>
            <person name="Sisk P."/>
            <person name="Sykes S."/>
            <person name="Wortman J."/>
            <person name="Nusbaum C."/>
            <person name="Birren B."/>
        </authorList>
    </citation>
    <scope>NUCLEOTIDE SEQUENCE [LARGE SCALE GENOMIC DNA]</scope>
    <source>
        <strain evidence="3">WRAIR2</strain>
    </source>
</reference>
<dbReference type="STRING" id="7168.A0A182NW47"/>
<dbReference type="Proteomes" id="UP000075884">
    <property type="component" value="Unassembled WGS sequence"/>
</dbReference>
<evidence type="ECO:0000256" key="1">
    <source>
        <dbReference type="SAM" id="MobiDB-lite"/>
    </source>
</evidence>
<feature type="compositionally biased region" description="Basic and acidic residues" evidence="1">
    <location>
        <begin position="1"/>
        <end position="11"/>
    </location>
</feature>
<protein>
    <submittedName>
        <fullName evidence="2">Uncharacterized protein</fullName>
    </submittedName>
</protein>
<feature type="region of interest" description="Disordered" evidence="1">
    <location>
        <begin position="1"/>
        <end position="30"/>
    </location>
</feature>